<reference evidence="2" key="1">
    <citation type="submission" date="2021-01" db="EMBL/GenBank/DDBJ databases">
        <authorList>
            <person name="Corre E."/>
            <person name="Pelletier E."/>
            <person name="Niang G."/>
            <person name="Scheremetjew M."/>
            <person name="Finn R."/>
            <person name="Kale V."/>
            <person name="Holt S."/>
            <person name="Cochrane G."/>
            <person name="Meng A."/>
            <person name="Brown T."/>
            <person name="Cohen L."/>
        </authorList>
    </citation>
    <scope>NUCLEOTIDE SEQUENCE</scope>
    <source>
        <strain evidence="2">CCMP 769</strain>
    </source>
</reference>
<name>A0A7S3EB43_9RHOD</name>
<gene>
    <name evidence="2" type="ORF">RMAR00112_LOCUS10378</name>
</gene>
<evidence type="ECO:0000313" key="2">
    <source>
        <dbReference type="EMBL" id="CAE0042413.1"/>
    </source>
</evidence>
<evidence type="ECO:0000256" key="1">
    <source>
        <dbReference type="SAM" id="MobiDB-lite"/>
    </source>
</evidence>
<feature type="region of interest" description="Disordered" evidence="1">
    <location>
        <begin position="72"/>
        <end position="101"/>
    </location>
</feature>
<dbReference type="AlphaFoldDB" id="A0A7S3EB43"/>
<proteinExistence type="predicted"/>
<sequence length="101" mass="10468">MTTFEFPVFDGANVRSSSSFESTDRYNSLSCASPIDVEVSCPCTLPCVAKVAFWWTPEALGAVAETVGSSTACASTTGSDSSRPALTTSGERSSDTSRAAP</sequence>
<organism evidence="2">
    <name type="scientific">Rhodosorus marinus</name>
    <dbReference type="NCBI Taxonomy" id="101924"/>
    <lineage>
        <taxon>Eukaryota</taxon>
        <taxon>Rhodophyta</taxon>
        <taxon>Stylonematophyceae</taxon>
        <taxon>Stylonematales</taxon>
        <taxon>Stylonemataceae</taxon>
        <taxon>Rhodosorus</taxon>
    </lineage>
</organism>
<dbReference type="EMBL" id="HBHW01013274">
    <property type="protein sequence ID" value="CAE0042413.1"/>
    <property type="molecule type" value="Transcribed_RNA"/>
</dbReference>
<feature type="compositionally biased region" description="Low complexity" evidence="1">
    <location>
        <begin position="72"/>
        <end position="82"/>
    </location>
</feature>
<protein>
    <submittedName>
        <fullName evidence="2">Uncharacterized protein</fullName>
    </submittedName>
</protein>
<accession>A0A7S3EB43</accession>